<keyword evidence="7" id="KW-1185">Reference proteome</keyword>
<feature type="domain" description="AAA+ ATPase" evidence="5">
    <location>
        <begin position="287"/>
        <end position="406"/>
    </location>
</feature>
<evidence type="ECO:0000259" key="5">
    <source>
        <dbReference type="SMART" id="SM00382"/>
    </source>
</evidence>
<comment type="caution">
    <text evidence="6">The sequence shown here is derived from an EMBL/GenBank/DDBJ whole genome shotgun (WGS) entry which is preliminary data.</text>
</comment>
<dbReference type="GO" id="GO:0005737">
    <property type="term" value="C:cytoplasm"/>
    <property type="evidence" value="ECO:0007669"/>
    <property type="project" value="TreeGrafter"/>
</dbReference>
<dbReference type="AlphaFoldDB" id="A0AAW1M779"/>
<dbReference type="GO" id="GO:0016887">
    <property type="term" value="F:ATP hydrolysis activity"/>
    <property type="evidence" value="ECO:0007669"/>
    <property type="project" value="InterPro"/>
</dbReference>
<dbReference type="SUPFAM" id="SSF52540">
    <property type="entry name" value="P-loop containing nucleoside triphosphate hydrolases"/>
    <property type="match status" value="2"/>
</dbReference>
<gene>
    <name evidence="6" type="ORF">QE152_g7944</name>
</gene>
<dbReference type="PANTHER" id="PTHR23077:SF27">
    <property type="entry name" value="ATPASE FAMILY GENE 2 PROTEIN HOMOLOG A"/>
    <property type="match status" value="1"/>
</dbReference>
<dbReference type="InterPro" id="IPR003960">
    <property type="entry name" value="ATPase_AAA_CS"/>
</dbReference>
<dbReference type="Proteomes" id="UP001458880">
    <property type="component" value="Unassembled WGS sequence"/>
</dbReference>
<keyword evidence="4" id="KW-0175">Coiled coil</keyword>
<keyword evidence="1" id="KW-0677">Repeat</keyword>
<organism evidence="6 7">
    <name type="scientific">Popillia japonica</name>
    <name type="common">Japanese beetle</name>
    <dbReference type="NCBI Taxonomy" id="7064"/>
    <lineage>
        <taxon>Eukaryota</taxon>
        <taxon>Metazoa</taxon>
        <taxon>Ecdysozoa</taxon>
        <taxon>Arthropoda</taxon>
        <taxon>Hexapoda</taxon>
        <taxon>Insecta</taxon>
        <taxon>Pterygota</taxon>
        <taxon>Neoptera</taxon>
        <taxon>Endopterygota</taxon>
        <taxon>Coleoptera</taxon>
        <taxon>Polyphaga</taxon>
        <taxon>Scarabaeiformia</taxon>
        <taxon>Scarabaeidae</taxon>
        <taxon>Rutelinae</taxon>
        <taxon>Popillia</taxon>
    </lineage>
</organism>
<protein>
    <submittedName>
        <fullName evidence="6">AAA+ lid domain</fullName>
    </submittedName>
</protein>
<dbReference type="PANTHER" id="PTHR23077">
    <property type="entry name" value="AAA-FAMILY ATPASE"/>
    <property type="match status" value="1"/>
</dbReference>
<dbReference type="Pfam" id="PF00004">
    <property type="entry name" value="AAA"/>
    <property type="match status" value="3"/>
</dbReference>
<keyword evidence="3" id="KW-0067">ATP-binding</keyword>
<name>A0AAW1M779_POPJA</name>
<dbReference type="PROSITE" id="PS00674">
    <property type="entry name" value="AAA"/>
    <property type="match status" value="1"/>
</dbReference>
<dbReference type="InterPro" id="IPR041569">
    <property type="entry name" value="AAA_lid_3"/>
</dbReference>
<proteinExistence type="predicted"/>
<dbReference type="InterPro" id="IPR050168">
    <property type="entry name" value="AAA_ATPase_domain"/>
</dbReference>
<dbReference type="FunFam" id="1.10.8.60:FF:000069">
    <property type="entry name" value="spermatogenesis-associated protein 5 isoform X1"/>
    <property type="match status" value="1"/>
</dbReference>
<dbReference type="CDD" id="cd19511">
    <property type="entry name" value="RecA-like_CDC48_r2-like"/>
    <property type="match status" value="1"/>
</dbReference>
<evidence type="ECO:0000256" key="4">
    <source>
        <dbReference type="ARBA" id="ARBA00023054"/>
    </source>
</evidence>
<evidence type="ECO:0000313" key="6">
    <source>
        <dbReference type="EMBL" id="KAK9744286.1"/>
    </source>
</evidence>
<dbReference type="Gene3D" id="3.40.50.300">
    <property type="entry name" value="P-loop containing nucleotide triphosphate hydrolases"/>
    <property type="match status" value="3"/>
</dbReference>
<dbReference type="InterPro" id="IPR003959">
    <property type="entry name" value="ATPase_AAA_core"/>
</dbReference>
<dbReference type="SMART" id="SM00382">
    <property type="entry name" value="AAA"/>
    <property type="match status" value="2"/>
</dbReference>
<keyword evidence="2" id="KW-0547">Nucleotide-binding</keyword>
<dbReference type="FunFam" id="3.40.50.300:FF:001025">
    <property type="entry name" value="ATPase family, AAA domain-containing 2B"/>
    <property type="match status" value="1"/>
</dbReference>
<feature type="domain" description="AAA+ ATPase" evidence="5">
    <location>
        <begin position="527"/>
        <end position="690"/>
    </location>
</feature>
<sequence>MPPKTRKSVGLWVHCDKCSISILQKDVELHENDCPPDTEKHPYDFIKGETLHGTVGVKNNEDIKGLAQNEIDNLVFLSQSVIQLCSLSIGNWVEIRSDHLNAPVARTVWPTAEKTITSVLFTQTCLNLIRLQSESLVTVANIKSNVRNASLITLVLLDSKKYMELTTELHTRIHKLYHSRLLAVGNRIEIMFFGKVLRFEIKEIQSEKSDSGGLVNEFCELTIYDDTFFKVTNTTKFILFENEIEYEKAQSKDLFKDIGGLDEEIIEVKELMHFALGQSDNKINIKPSRGCLLYGNSGTGKTMLANALANSRNTEFALKDLFKDAIDNAPSIVILDEFDILCPLRSNRITDIEKRTVSNVLKFFDELNKKESKIFVLGTTNKIDNVDPTFRRCGRFDREIEILTPNPISRLDILKKITKDAIKDEDNETLKEIAFAAHGFVGADLVALCSRAALHTSKSNRSRIEIEDWKFALTKVRPSAMREVQVEVTDVKWSDIGGQEKLKLTLKQAVEWPLTHPESFKRMGITPPRGVLMYGPPGCSKTMVAKALATESGLNFLSIKGPELFSKWVGESEKAVRDVFKKARQVAPSIIFFDEIDALGGERSSGSSTSVQERVLAQLLTEMDGGGERSSGSSTSVQERVLAQLLTEMDGVSPLGDVTVLAATNRPDRIDKALLRPGRLDRLVYVPLPDMETRREIFRLKLAKMPISDDVDIGRLVALTEGYSGAEVNAVCHEAAMAALEENLSAKVVKLTHFGAALSLITPRTSQSLINLYEQYANNK</sequence>
<dbReference type="Pfam" id="PF17862">
    <property type="entry name" value="AAA_lid_3"/>
    <property type="match status" value="2"/>
</dbReference>
<reference evidence="6 7" key="1">
    <citation type="journal article" date="2024" name="BMC Genomics">
        <title>De novo assembly and annotation of Popillia japonica's genome with initial clues to its potential as an invasive pest.</title>
        <authorList>
            <person name="Cucini C."/>
            <person name="Boschi S."/>
            <person name="Funari R."/>
            <person name="Cardaioli E."/>
            <person name="Iannotti N."/>
            <person name="Marturano G."/>
            <person name="Paoli F."/>
            <person name="Bruttini M."/>
            <person name="Carapelli A."/>
            <person name="Frati F."/>
            <person name="Nardi F."/>
        </authorList>
    </citation>
    <scope>NUCLEOTIDE SEQUENCE [LARGE SCALE GENOMIC DNA]</scope>
    <source>
        <strain evidence="6">DMR45628</strain>
    </source>
</reference>
<evidence type="ECO:0000313" key="7">
    <source>
        <dbReference type="Proteomes" id="UP001458880"/>
    </source>
</evidence>
<dbReference type="InterPro" id="IPR003593">
    <property type="entry name" value="AAA+_ATPase"/>
</dbReference>
<dbReference type="InterPro" id="IPR027417">
    <property type="entry name" value="P-loop_NTPase"/>
</dbReference>
<dbReference type="Gene3D" id="1.10.8.60">
    <property type="match status" value="2"/>
</dbReference>
<dbReference type="EMBL" id="JASPKY010000060">
    <property type="protein sequence ID" value="KAK9744286.1"/>
    <property type="molecule type" value="Genomic_DNA"/>
</dbReference>
<evidence type="ECO:0000256" key="2">
    <source>
        <dbReference type="ARBA" id="ARBA00022741"/>
    </source>
</evidence>
<evidence type="ECO:0000256" key="3">
    <source>
        <dbReference type="ARBA" id="ARBA00022840"/>
    </source>
</evidence>
<evidence type="ECO:0000256" key="1">
    <source>
        <dbReference type="ARBA" id="ARBA00022737"/>
    </source>
</evidence>
<dbReference type="GO" id="GO:0005524">
    <property type="term" value="F:ATP binding"/>
    <property type="evidence" value="ECO:0007669"/>
    <property type="project" value="UniProtKB-KW"/>
</dbReference>
<accession>A0AAW1M779</accession>